<evidence type="ECO:0000256" key="5">
    <source>
        <dbReference type="ARBA" id="ARBA00022984"/>
    </source>
</evidence>
<dbReference type="GO" id="GO:0034204">
    <property type="term" value="P:lipid translocation"/>
    <property type="evidence" value="ECO:0007669"/>
    <property type="project" value="TreeGrafter"/>
</dbReference>
<feature type="transmembrane region" description="Helical" evidence="8">
    <location>
        <begin position="248"/>
        <end position="268"/>
    </location>
</feature>
<dbReference type="Proteomes" id="UP000199025">
    <property type="component" value="Unassembled WGS sequence"/>
</dbReference>
<protein>
    <submittedName>
        <fullName evidence="9">Putative peptidoglycan lipid II flippase</fullName>
    </submittedName>
</protein>
<feature type="transmembrane region" description="Helical" evidence="8">
    <location>
        <begin position="217"/>
        <end position="236"/>
    </location>
</feature>
<dbReference type="GO" id="GO:0015648">
    <property type="term" value="F:lipid-linked peptidoglycan transporter activity"/>
    <property type="evidence" value="ECO:0007669"/>
    <property type="project" value="TreeGrafter"/>
</dbReference>
<feature type="transmembrane region" description="Helical" evidence="8">
    <location>
        <begin position="136"/>
        <end position="155"/>
    </location>
</feature>
<dbReference type="Pfam" id="PF03023">
    <property type="entry name" value="MurJ"/>
    <property type="match status" value="1"/>
</dbReference>
<dbReference type="InterPro" id="IPR004268">
    <property type="entry name" value="MurJ"/>
</dbReference>
<sequence length="613" mass="65088">MPFGAPPLPPNDPDATMFIPRIGGVPASSKWPVADPDSMRPYDTLATRMLPRLPSPPPAASTFGAGPGLDATGYLPKVEPPAKPAAPSLAKSSSRIAIASLISRITGFFWKIMLVWAVGTGIVNDSFNIANTLPNIVFELLLGGVLSSVVVPLLVRSQDDPDGGEAYTQRMLTVAFVLLLVGTVIAVIAAPLFTSLYLDSGSGKASPELTTAFARLLLPEILFYGVFALLSAVLNAKQIFGPAAWAPVVNNLVVIATLAVFMVLPGQISLDPVRLGEPKLLVLGIGVTMGIVVQALMLVPPLLRTGFRFKWRWGIDRRMREFGGLALWILGYVAVSQIGFTINTRVLTSGDAGGVTIYSNAWLLFQLPYGVIGVSLLTAIMPRLSRNAADGDTRKVVADLSYASRISTVMLVPIAAVLSVIGSPVGVALFSGGENSAAQAQRLGEALAISAFGLLPYALVMLQLRVFYAMKDARTPTLIMIVMTLVKIPLLYLCQALLSDENIVLGAMMVNSLTFVVGAIMGQVWLWVSLGNLRSKRVLGVILFTVVASVLGVVAAVLVGTVVPDFGPRLTAWIKLVLQGIVGLGVSFGVLAALKVEELAPATKRFTRLVKRR</sequence>
<feature type="transmembrane region" description="Helical" evidence="8">
    <location>
        <begin position="572"/>
        <end position="594"/>
    </location>
</feature>
<dbReference type="PANTHER" id="PTHR47019:SF1">
    <property type="entry name" value="LIPID II FLIPPASE MURJ"/>
    <property type="match status" value="1"/>
</dbReference>
<dbReference type="RefSeq" id="WP_091506610.1">
    <property type="nucleotide sequence ID" value="NZ_CBDQZW010000025.1"/>
</dbReference>
<evidence type="ECO:0000256" key="2">
    <source>
        <dbReference type="ARBA" id="ARBA00022475"/>
    </source>
</evidence>
<keyword evidence="6 8" id="KW-1133">Transmembrane helix</keyword>
<dbReference type="InterPro" id="IPR051050">
    <property type="entry name" value="Lipid_II_flippase_MurJ/MviN"/>
</dbReference>
<feature type="transmembrane region" description="Helical" evidence="8">
    <location>
        <begin position="96"/>
        <end position="116"/>
    </location>
</feature>
<keyword evidence="4" id="KW-0133">Cell shape</keyword>
<feature type="transmembrane region" description="Helical" evidence="8">
    <location>
        <begin position="446"/>
        <end position="466"/>
    </location>
</feature>
<feature type="transmembrane region" description="Helical" evidence="8">
    <location>
        <begin position="176"/>
        <end position="197"/>
    </location>
</feature>
<keyword evidence="2" id="KW-1003">Cell membrane</keyword>
<dbReference type="STRING" id="115433.SAMN05421835_106161"/>
<dbReference type="PANTHER" id="PTHR47019">
    <property type="entry name" value="LIPID II FLIPPASE MURJ"/>
    <property type="match status" value="1"/>
</dbReference>
<evidence type="ECO:0000313" key="9">
    <source>
        <dbReference type="EMBL" id="SFJ54034.1"/>
    </source>
</evidence>
<keyword evidence="10" id="KW-1185">Reference proteome</keyword>
<dbReference type="GO" id="GO:0009252">
    <property type="term" value="P:peptidoglycan biosynthetic process"/>
    <property type="evidence" value="ECO:0007669"/>
    <property type="project" value="UniProtKB-KW"/>
</dbReference>
<proteinExistence type="predicted"/>
<gene>
    <name evidence="9" type="ORF">SAMN05421835_106161</name>
</gene>
<dbReference type="AlphaFoldDB" id="A0A1I3S5G2"/>
<comment type="subcellular location">
    <subcellularLocation>
        <location evidence="1">Cell membrane</location>
        <topology evidence="1">Multi-pass membrane protein</topology>
    </subcellularLocation>
</comment>
<keyword evidence="7 8" id="KW-0472">Membrane</keyword>
<feature type="transmembrane region" description="Helical" evidence="8">
    <location>
        <begin position="538"/>
        <end position="560"/>
    </location>
</feature>
<feature type="transmembrane region" description="Helical" evidence="8">
    <location>
        <begin position="280"/>
        <end position="303"/>
    </location>
</feature>
<name>A0A1I3S5G2_9PSEU</name>
<dbReference type="NCBIfam" id="TIGR01695">
    <property type="entry name" value="murJ_mviN"/>
    <property type="match status" value="1"/>
</dbReference>
<evidence type="ECO:0000256" key="7">
    <source>
        <dbReference type="ARBA" id="ARBA00023136"/>
    </source>
</evidence>
<feature type="transmembrane region" description="Helical" evidence="8">
    <location>
        <begin position="504"/>
        <end position="526"/>
    </location>
</feature>
<evidence type="ECO:0000256" key="1">
    <source>
        <dbReference type="ARBA" id="ARBA00004651"/>
    </source>
</evidence>
<evidence type="ECO:0000256" key="4">
    <source>
        <dbReference type="ARBA" id="ARBA00022960"/>
    </source>
</evidence>
<feature type="transmembrane region" description="Helical" evidence="8">
    <location>
        <begin position="478"/>
        <end position="498"/>
    </location>
</feature>
<keyword evidence="5" id="KW-0573">Peptidoglycan synthesis</keyword>
<dbReference type="GO" id="GO:0005886">
    <property type="term" value="C:plasma membrane"/>
    <property type="evidence" value="ECO:0007669"/>
    <property type="project" value="UniProtKB-SubCell"/>
</dbReference>
<dbReference type="PRINTS" id="PR01806">
    <property type="entry name" value="VIRFACTRMVIN"/>
</dbReference>
<evidence type="ECO:0000256" key="8">
    <source>
        <dbReference type="SAM" id="Phobius"/>
    </source>
</evidence>
<feature type="transmembrane region" description="Helical" evidence="8">
    <location>
        <begin position="362"/>
        <end position="381"/>
    </location>
</feature>
<reference evidence="9 10" key="1">
    <citation type="submission" date="2016-10" db="EMBL/GenBank/DDBJ databases">
        <authorList>
            <person name="de Groot N.N."/>
        </authorList>
    </citation>
    <scope>NUCLEOTIDE SEQUENCE [LARGE SCALE GENOMIC DNA]</scope>
    <source>
        <strain evidence="9 10">DSM 44468</strain>
    </source>
</reference>
<dbReference type="CDD" id="cd13123">
    <property type="entry name" value="MATE_MurJ_like"/>
    <property type="match status" value="1"/>
</dbReference>
<evidence type="ECO:0000256" key="3">
    <source>
        <dbReference type="ARBA" id="ARBA00022692"/>
    </source>
</evidence>
<organism evidence="9 10">
    <name type="scientific">Amycolatopsis sacchari</name>
    <dbReference type="NCBI Taxonomy" id="115433"/>
    <lineage>
        <taxon>Bacteria</taxon>
        <taxon>Bacillati</taxon>
        <taxon>Actinomycetota</taxon>
        <taxon>Actinomycetes</taxon>
        <taxon>Pseudonocardiales</taxon>
        <taxon>Pseudonocardiaceae</taxon>
        <taxon>Amycolatopsis</taxon>
    </lineage>
</organism>
<evidence type="ECO:0000313" key="10">
    <source>
        <dbReference type="Proteomes" id="UP000199025"/>
    </source>
</evidence>
<evidence type="ECO:0000256" key="6">
    <source>
        <dbReference type="ARBA" id="ARBA00022989"/>
    </source>
</evidence>
<feature type="transmembrane region" description="Helical" evidence="8">
    <location>
        <begin position="324"/>
        <end position="342"/>
    </location>
</feature>
<keyword evidence="3 8" id="KW-0812">Transmembrane</keyword>
<dbReference type="OrthoDB" id="9786339at2"/>
<dbReference type="GO" id="GO:0008360">
    <property type="term" value="P:regulation of cell shape"/>
    <property type="evidence" value="ECO:0007669"/>
    <property type="project" value="UniProtKB-KW"/>
</dbReference>
<feature type="transmembrane region" description="Helical" evidence="8">
    <location>
        <begin position="402"/>
        <end position="426"/>
    </location>
</feature>
<accession>A0A1I3S5G2</accession>
<dbReference type="EMBL" id="FORP01000006">
    <property type="protein sequence ID" value="SFJ54034.1"/>
    <property type="molecule type" value="Genomic_DNA"/>
</dbReference>